<organism evidence="1 2">
    <name type="scientific">Chitiniphilus shinanonensis</name>
    <dbReference type="NCBI Taxonomy" id="553088"/>
    <lineage>
        <taxon>Bacteria</taxon>
        <taxon>Pseudomonadati</taxon>
        <taxon>Pseudomonadota</taxon>
        <taxon>Betaproteobacteria</taxon>
        <taxon>Neisseriales</taxon>
        <taxon>Chitinibacteraceae</taxon>
        <taxon>Chitiniphilus</taxon>
    </lineage>
</organism>
<dbReference type="Pfam" id="PF05488">
    <property type="entry name" value="PAAR_motif"/>
    <property type="match status" value="1"/>
</dbReference>
<comment type="caution">
    <text evidence="1">The sequence shown here is derived from an EMBL/GenBank/DDBJ whole genome shotgun (WGS) entry which is preliminary data.</text>
</comment>
<keyword evidence="2" id="KW-1185">Reference proteome</keyword>
<proteinExistence type="predicted"/>
<dbReference type="Proteomes" id="UP001156836">
    <property type="component" value="Unassembled WGS sequence"/>
</dbReference>
<reference evidence="2" key="1">
    <citation type="journal article" date="2019" name="Int. J. Syst. Evol. Microbiol.">
        <title>The Global Catalogue of Microorganisms (GCM) 10K type strain sequencing project: providing services to taxonomists for standard genome sequencing and annotation.</title>
        <authorList>
            <consortium name="The Broad Institute Genomics Platform"/>
            <consortium name="The Broad Institute Genome Sequencing Center for Infectious Disease"/>
            <person name="Wu L."/>
            <person name="Ma J."/>
        </authorList>
    </citation>
    <scope>NUCLEOTIDE SEQUENCE [LARGE SCALE GENOMIC DNA]</scope>
    <source>
        <strain evidence="2">NBRC 104970</strain>
    </source>
</reference>
<evidence type="ECO:0000313" key="2">
    <source>
        <dbReference type="Proteomes" id="UP001156836"/>
    </source>
</evidence>
<name>A0ABQ6BTG7_9NEIS</name>
<dbReference type="Gene3D" id="2.60.200.60">
    <property type="match status" value="1"/>
</dbReference>
<sequence>MPGKLFIVLGDTTSHGGTVASAQSPMTFQGKPVATVGDMTYCPKCKGSFAIVQGGGNIELMGRHLARAGDKTACGAVLIPGKQTLATHEPVGGSAATTAVAGLSMGKAATAMNSLLQEAGSSFDHQMLLTDELTGVPLARQPYRVATDVGKFEGVTDEEGLTQRIYTGSAAKPITVEILGIDELMM</sequence>
<dbReference type="CDD" id="cd14744">
    <property type="entry name" value="PAAR_CT_2"/>
    <property type="match status" value="1"/>
</dbReference>
<gene>
    <name evidence="1" type="ORF">GCM10007860_20370</name>
</gene>
<dbReference type="RefSeq" id="WP_018748040.1">
    <property type="nucleotide sequence ID" value="NZ_BSOZ01000028.1"/>
</dbReference>
<accession>A0ABQ6BTG7</accession>
<protein>
    <submittedName>
        <fullName evidence="1">Bacteriophage gp29 protein</fullName>
    </submittedName>
</protein>
<evidence type="ECO:0000313" key="1">
    <source>
        <dbReference type="EMBL" id="GLS04889.1"/>
    </source>
</evidence>
<dbReference type="EMBL" id="BSOZ01000028">
    <property type="protein sequence ID" value="GLS04889.1"/>
    <property type="molecule type" value="Genomic_DNA"/>
</dbReference>
<dbReference type="InterPro" id="IPR008727">
    <property type="entry name" value="PAAR_motif"/>
</dbReference>